<accession>A0A7S3GDS2</accession>
<evidence type="ECO:0000256" key="1">
    <source>
        <dbReference type="SAM" id="MobiDB-lite"/>
    </source>
</evidence>
<sequence>MQGVKRKQICSFSPFSVHPLTPPNRTDKNRLSKPTPVTHGAHKDRSCRLPPLQNARCGAASSAVPSIAAVPSCASASRRLQYLCSVNSNDKLYHSVLFLNSIGFLSWLIPLIPNLPLCETVGSGLWAGRRAYSRKGNLKNC</sequence>
<dbReference type="AlphaFoldDB" id="A0A7S3GDS2"/>
<protein>
    <submittedName>
        <fullName evidence="2">Uncharacterized protein</fullName>
    </submittedName>
</protein>
<proteinExistence type="predicted"/>
<reference evidence="2" key="1">
    <citation type="submission" date="2021-01" db="EMBL/GenBank/DDBJ databases">
        <authorList>
            <person name="Corre E."/>
            <person name="Pelletier E."/>
            <person name="Niang G."/>
            <person name="Scheremetjew M."/>
            <person name="Finn R."/>
            <person name="Kale V."/>
            <person name="Holt S."/>
            <person name="Cochrane G."/>
            <person name="Meng A."/>
            <person name="Brown T."/>
            <person name="Cohen L."/>
        </authorList>
    </citation>
    <scope>NUCLEOTIDE SEQUENCE</scope>
    <source>
        <strain evidence="2">NIES-2562</strain>
    </source>
</reference>
<name>A0A7S3GDS2_9EUKA</name>
<feature type="region of interest" description="Disordered" evidence="1">
    <location>
        <begin position="15"/>
        <end position="45"/>
    </location>
</feature>
<dbReference type="EMBL" id="HBIB01038945">
    <property type="protein sequence ID" value="CAE0263020.1"/>
    <property type="molecule type" value="Transcribed_RNA"/>
</dbReference>
<gene>
    <name evidence="2" type="ORF">PBIL07802_LOCUS25317</name>
</gene>
<evidence type="ECO:0000313" key="2">
    <source>
        <dbReference type="EMBL" id="CAE0263020.1"/>
    </source>
</evidence>
<organism evidence="2">
    <name type="scientific">Palpitomonas bilix</name>
    <dbReference type="NCBI Taxonomy" id="652834"/>
    <lineage>
        <taxon>Eukaryota</taxon>
        <taxon>Eukaryota incertae sedis</taxon>
    </lineage>
</organism>